<accession>A0A2H3E4N8</accession>
<gene>
    <name evidence="1" type="ORF">ARMGADRAFT_1011570</name>
</gene>
<feature type="non-terminal residue" evidence="1">
    <location>
        <position position="244"/>
    </location>
</feature>
<reference evidence="2" key="1">
    <citation type="journal article" date="2017" name="Nat. Ecol. Evol.">
        <title>Genome expansion and lineage-specific genetic innovations in the forest pathogenic fungi Armillaria.</title>
        <authorList>
            <person name="Sipos G."/>
            <person name="Prasanna A.N."/>
            <person name="Walter M.C."/>
            <person name="O'Connor E."/>
            <person name="Balint B."/>
            <person name="Krizsan K."/>
            <person name="Kiss B."/>
            <person name="Hess J."/>
            <person name="Varga T."/>
            <person name="Slot J."/>
            <person name="Riley R."/>
            <person name="Boka B."/>
            <person name="Rigling D."/>
            <person name="Barry K."/>
            <person name="Lee J."/>
            <person name="Mihaltcheva S."/>
            <person name="LaButti K."/>
            <person name="Lipzen A."/>
            <person name="Waldron R."/>
            <person name="Moloney N.M."/>
            <person name="Sperisen C."/>
            <person name="Kredics L."/>
            <person name="Vagvoelgyi C."/>
            <person name="Patrignani A."/>
            <person name="Fitzpatrick D."/>
            <person name="Nagy I."/>
            <person name="Doyle S."/>
            <person name="Anderson J.B."/>
            <person name="Grigoriev I.V."/>
            <person name="Gueldener U."/>
            <person name="Muensterkoetter M."/>
            <person name="Nagy L.G."/>
        </authorList>
    </citation>
    <scope>NUCLEOTIDE SEQUENCE [LARGE SCALE GENOMIC DNA]</scope>
    <source>
        <strain evidence="2">Ar21-2</strain>
    </source>
</reference>
<dbReference type="AlphaFoldDB" id="A0A2H3E4N8"/>
<sequence>MFQVTVKDVSSPNHLAPSRRCHPSTLDLQLRSPIVERLFSPQSTISLKGLRVLNIVATNAAYLHSFVIPSLESLTLRLTRWTCTAGNPIDMSQLRRLRNITIRLHFYNSCCLVEVGQRWPSPPAYRFFETLPSSVEDIYIEVVVSSFVTDLLPKYRSDWQELDHILARHPLLFTVRLGIYIDRYYSDKGDEESFDYQWSDYGSMEEYLPDFMRFECMPKMNRLGRVDCKLVKSRMVFSPYIDTF</sequence>
<protein>
    <recommendedName>
        <fullName evidence="3">F-box domain-containing protein</fullName>
    </recommendedName>
</protein>
<dbReference type="InParanoid" id="A0A2H3E4N8"/>
<name>A0A2H3E4N8_ARMGA</name>
<keyword evidence="2" id="KW-1185">Reference proteome</keyword>
<dbReference type="EMBL" id="KZ293653">
    <property type="protein sequence ID" value="PBK94646.1"/>
    <property type="molecule type" value="Genomic_DNA"/>
</dbReference>
<evidence type="ECO:0008006" key="3">
    <source>
        <dbReference type="Google" id="ProtNLM"/>
    </source>
</evidence>
<dbReference type="OrthoDB" id="2920941at2759"/>
<proteinExistence type="predicted"/>
<organism evidence="1 2">
    <name type="scientific">Armillaria gallica</name>
    <name type="common">Bulbous honey fungus</name>
    <name type="synonym">Armillaria bulbosa</name>
    <dbReference type="NCBI Taxonomy" id="47427"/>
    <lineage>
        <taxon>Eukaryota</taxon>
        <taxon>Fungi</taxon>
        <taxon>Dikarya</taxon>
        <taxon>Basidiomycota</taxon>
        <taxon>Agaricomycotina</taxon>
        <taxon>Agaricomycetes</taxon>
        <taxon>Agaricomycetidae</taxon>
        <taxon>Agaricales</taxon>
        <taxon>Marasmiineae</taxon>
        <taxon>Physalacriaceae</taxon>
        <taxon>Armillaria</taxon>
    </lineage>
</organism>
<evidence type="ECO:0000313" key="2">
    <source>
        <dbReference type="Proteomes" id="UP000217790"/>
    </source>
</evidence>
<dbReference type="Proteomes" id="UP000217790">
    <property type="component" value="Unassembled WGS sequence"/>
</dbReference>
<evidence type="ECO:0000313" key="1">
    <source>
        <dbReference type="EMBL" id="PBK94646.1"/>
    </source>
</evidence>